<gene>
    <name evidence="11" type="ordered locus">SCAB_8251</name>
</gene>
<organism evidence="11 12">
    <name type="scientific">Streptomyces scabiei (strain 87.22)</name>
    <dbReference type="NCBI Taxonomy" id="680198"/>
    <lineage>
        <taxon>Bacteria</taxon>
        <taxon>Bacillati</taxon>
        <taxon>Actinomycetota</taxon>
        <taxon>Actinomycetes</taxon>
        <taxon>Kitasatosporales</taxon>
        <taxon>Streptomycetaceae</taxon>
        <taxon>Streptomyces</taxon>
    </lineage>
</organism>
<keyword evidence="7" id="KW-0067">ATP-binding</keyword>
<feature type="transmembrane region" description="Helical" evidence="9">
    <location>
        <begin position="25"/>
        <end position="46"/>
    </location>
</feature>
<protein>
    <recommendedName>
        <fullName evidence="2">histidine kinase</fullName>
        <ecNumber evidence="2">2.7.13.3</ecNumber>
    </recommendedName>
</protein>
<evidence type="ECO:0000256" key="3">
    <source>
        <dbReference type="ARBA" id="ARBA00022553"/>
    </source>
</evidence>
<dbReference type="SMART" id="SM00387">
    <property type="entry name" value="HATPase_c"/>
    <property type="match status" value="1"/>
</dbReference>
<dbReference type="GO" id="GO:0046983">
    <property type="term" value="F:protein dimerization activity"/>
    <property type="evidence" value="ECO:0007669"/>
    <property type="project" value="InterPro"/>
</dbReference>
<feature type="transmembrane region" description="Helical" evidence="9">
    <location>
        <begin position="131"/>
        <end position="153"/>
    </location>
</feature>
<keyword evidence="12" id="KW-1185">Reference proteome</keyword>
<keyword evidence="3" id="KW-0597">Phosphoprotein</keyword>
<dbReference type="InterPro" id="IPR036890">
    <property type="entry name" value="HATPase_C_sf"/>
</dbReference>
<evidence type="ECO:0000256" key="4">
    <source>
        <dbReference type="ARBA" id="ARBA00022679"/>
    </source>
</evidence>
<dbReference type="Proteomes" id="UP000001444">
    <property type="component" value="Chromosome"/>
</dbReference>
<dbReference type="GO" id="GO:0000155">
    <property type="term" value="F:phosphorelay sensor kinase activity"/>
    <property type="evidence" value="ECO:0007669"/>
    <property type="project" value="InterPro"/>
</dbReference>
<dbReference type="InterPro" id="IPR003594">
    <property type="entry name" value="HATPase_dom"/>
</dbReference>
<dbReference type="AlphaFoldDB" id="C9Z077"/>
<dbReference type="GeneID" id="24305980"/>
<sequence>MNLVLDSDEPAEDAGPRARPARAGCVRGGGIVALYLACLSDFLLLATDADSGSPWLHLFSLAAGLLALLWPERRRPAWVTPQVRAGVPALAALTNVVVLVLARDSGGFGVGQAALLVCALVVAVRTCTPGWALACGLLDGLTLGMLTLPYFVLRPDDSANVGAALLLFLLGGVAAGVAAYLRTLDNRRNRIVTETRRAERLAMAADLHDFVAHHVTGILVQSQVARMMAGTESQRSETGVPPDEVWGRLDPVLAGIERAATEALASMRRTVGVLRDHGEETTTGDRRPVGDLAGVDELVRGFDGVGGVDGHTALLRHDPSVPADLPHEVQAAAFRVVQEALTNVRRHAADATEVTVDLRYARGDLEVLVRDDGRGGARLPEAARGGGFGLVGLTERVTALGGRIQARPREDGPGWAVLAVLPAASRSRPPS</sequence>
<reference evidence="11 12" key="1">
    <citation type="journal article" date="2010" name="Mol. Plant Microbe Interact.">
        <title>Streptomyces scabies 87-22 contains a coronafacic acid-like biosynthetic cluster that contributes to plant-microbe interactions.</title>
        <authorList>
            <person name="Bignell D.R."/>
            <person name="Seipke R.F."/>
            <person name="Huguet-Tapia J.C."/>
            <person name="Chambers A.H."/>
            <person name="Parry R.J."/>
            <person name="Loria R."/>
        </authorList>
    </citation>
    <scope>NUCLEOTIDE SEQUENCE [LARGE SCALE GENOMIC DNA]</scope>
    <source>
        <strain evidence="11 12">87.22</strain>
    </source>
</reference>
<comment type="catalytic activity">
    <reaction evidence="1">
        <text>ATP + protein L-histidine = ADP + protein N-phospho-L-histidine.</text>
        <dbReference type="EC" id="2.7.13.3"/>
    </reaction>
</comment>
<dbReference type="Gene3D" id="1.20.5.1930">
    <property type="match status" value="1"/>
</dbReference>
<evidence type="ECO:0000259" key="10">
    <source>
        <dbReference type="SMART" id="SM00387"/>
    </source>
</evidence>
<dbReference type="InterPro" id="IPR050482">
    <property type="entry name" value="Sensor_HK_TwoCompSys"/>
</dbReference>
<keyword evidence="6 11" id="KW-0418">Kinase</keyword>
<keyword evidence="5" id="KW-0547">Nucleotide-binding</keyword>
<dbReference type="EC" id="2.7.13.3" evidence="2"/>
<feature type="domain" description="Histidine kinase/HSP90-like ATPase" evidence="10">
    <location>
        <begin position="328"/>
        <end position="426"/>
    </location>
</feature>
<dbReference type="HOGENOM" id="CLU_000445_20_1_11"/>
<accession>C9Z077</accession>
<feature type="transmembrane region" description="Helical" evidence="9">
    <location>
        <begin position="108"/>
        <end position="124"/>
    </location>
</feature>
<keyword evidence="9" id="KW-1133">Transmembrane helix</keyword>
<keyword evidence="9" id="KW-0472">Membrane</keyword>
<dbReference type="CDD" id="cd16917">
    <property type="entry name" value="HATPase_UhpB-NarQ-NarX-like"/>
    <property type="match status" value="1"/>
</dbReference>
<evidence type="ECO:0000256" key="8">
    <source>
        <dbReference type="ARBA" id="ARBA00023012"/>
    </source>
</evidence>
<dbReference type="GO" id="GO:0005524">
    <property type="term" value="F:ATP binding"/>
    <property type="evidence" value="ECO:0007669"/>
    <property type="project" value="UniProtKB-KW"/>
</dbReference>
<evidence type="ECO:0000256" key="9">
    <source>
        <dbReference type="SAM" id="Phobius"/>
    </source>
</evidence>
<name>C9Z077_STRSW</name>
<keyword evidence="4" id="KW-0808">Transferase</keyword>
<dbReference type="STRING" id="680198.SCAB_8251"/>
<dbReference type="KEGG" id="scb:SCAB_8251"/>
<evidence type="ECO:0000256" key="5">
    <source>
        <dbReference type="ARBA" id="ARBA00022741"/>
    </source>
</evidence>
<feature type="transmembrane region" description="Helical" evidence="9">
    <location>
        <begin position="83"/>
        <end position="102"/>
    </location>
</feature>
<evidence type="ECO:0000313" key="12">
    <source>
        <dbReference type="Proteomes" id="UP000001444"/>
    </source>
</evidence>
<feature type="transmembrane region" description="Helical" evidence="9">
    <location>
        <begin position="159"/>
        <end position="181"/>
    </location>
</feature>
<feature type="transmembrane region" description="Helical" evidence="9">
    <location>
        <begin position="52"/>
        <end position="71"/>
    </location>
</feature>
<dbReference type="Pfam" id="PF07730">
    <property type="entry name" value="HisKA_3"/>
    <property type="match status" value="1"/>
</dbReference>
<proteinExistence type="predicted"/>
<evidence type="ECO:0000313" key="11">
    <source>
        <dbReference type="EMBL" id="CBG68010.1"/>
    </source>
</evidence>
<dbReference type="PANTHER" id="PTHR24421:SF10">
    <property type="entry name" value="NITRATE_NITRITE SENSOR PROTEIN NARQ"/>
    <property type="match status" value="1"/>
</dbReference>
<dbReference type="Pfam" id="PF02518">
    <property type="entry name" value="HATPase_c"/>
    <property type="match status" value="1"/>
</dbReference>
<dbReference type="RefSeq" id="WP_012998744.1">
    <property type="nucleotide sequence ID" value="NC_013929.1"/>
</dbReference>
<evidence type="ECO:0000256" key="1">
    <source>
        <dbReference type="ARBA" id="ARBA00000085"/>
    </source>
</evidence>
<evidence type="ECO:0000256" key="7">
    <source>
        <dbReference type="ARBA" id="ARBA00022840"/>
    </source>
</evidence>
<keyword evidence="9" id="KW-0812">Transmembrane</keyword>
<dbReference type="SUPFAM" id="SSF55874">
    <property type="entry name" value="ATPase domain of HSP90 chaperone/DNA topoisomerase II/histidine kinase"/>
    <property type="match status" value="1"/>
</dbReference>
<dbReference type="Gene3D" id="3.30.565.10">
    <property type="entry name" value="Histidine kinase-like ATPase, C-terminal domain"/>
    <property type="match status" value="1"/>
</dbReference>
<dbReference type="EMBL" id="FN554889">
    <property type="protein sequence ID" value="CBG68010.1"/>
    <property type="molecule type" value="Genomic_DNA"/>
</dbReference>
<dbReference type="GO" id="GO:0016020">
    <property type="term" value="C:membrane"/>
    <property type="evidence" value="ECO:0007669"/>
    <property type="project" value="InterPro"/>
</dbReference>
<keyword evidence="8" id="KW-0902">Two-component regulatory system</keyword>
<dbReference type="eggNOG" id="COG4585">
    <property type="taxonomic scope" value="Bacteria"/>
</dbReference>
<dbReference type="InterPro" id="IPR011712">
    <property type="entry name" value="Sig_transdc_His_kin_sub3_dim/P"/>
</dbReference>
<evidence type="ECO:0000256" key="6">
    <source>
        <dbReference type="ARBA" id="ARBA00022777"/>
    </source>
</evidence>
<dbReference type="PANTHER" id="PTHR24421">
    <property type="entry name" value="NITRATE/NITRITE SENSOR PROTEIN NARX-RELATED"/>
    <property type="match status" value="1"/>
</dbReference>
<evidence type="ECO:0000256" key="2">
    <source>
        <dbReference type="ARBA" id="ARBA00012438"/>
    </source>
</evidence>